<proteinExistence type="predicted"/>
<keyword evidence="2" id="KW-1185">Reference proteome</keyword>
<gene>
    <name evidence="1" type="ORF">MSG28_001733</name>
</gene>
<name>A0ACC0KVC6_CHOFU</name>
<evidence type="ECO:0000313" key="1">
    <source>
        <dbReference type="EMBL" id="KAI8440413.1"/>
    </source>
</evidence>
<sequence length="890" mass="98453">MAQIWIFTVFLIGFWRGVSEASVCTARGRFPNDNVADCKGYTMCLSGAPGVYTQYDLSCPDTFIYSHIDNQCTNITSYQCYPQYNCSSLGDFRNENDLNCTTYIACIHGLNEIATARLVECPEGTLFSSLNGTCVNSTQVVCISDDKPPIILDPLPSQESKPKSNNAINLCSQYVLLIILLIIKMQWSKLACLCRYSSVVESQKVPQSSASSDGISPPPRIPRGPTDILQALAATVGPDPTAAHYKYHDDPYLIPLSNYRKRAYALSAEAGRKAAAWIRDQHSDLFTTRQWDPPGKMTTPYFNADPKIEAFAPKPIYTDDSKVTEEDLKYTIQHALLEDSVKVFQLLGGAEGVSEELKLAFLQLLCFYNEKEPESTEWLEERWFSANARDRQAATWRLGGLADKIFESLEPKSPEAYCAIIQGMAKYYQAERAHMLYVEAQEKGIPLSTDVFNCLLSCVGFLREGSTLRMDALKDLLRQMAEMGISPNEGTLTSCLRSVSAWGAGKPLQTLALQIVAEFKQIGIQPGLSAYYYLLCLFCKERGPRTDILSAILNDLEKRENLNAREATDTNFFITAMGVCNEHLQDINMAERVHALLMKGDNYKLVGDAYKESIYYRHFVTVACRHAPFERTATLLDTLVPNVYVPEPSVMEEIIKTLEVGGAGARLAQAWSQLVVFGLAKRAKLVERLLDAMCNCYQYQEDEVKAQMRAAAVDVLKFGKVSEEQQETKDLRSPVQKLSATALCNIIELCSDVADKSDPMWDSVLETLDRLRRDEAVGVPAKPEALAEVAKRAATVGKPAIAATAVTYLAECGFEEASAASVDTLAVMLNRTQDEVVELLQKPRESLLALHPSAVVAAEAYHLAKTGAPMRDPDSTSSSSSDSSESSDDE</sequence>
<dbReference type="Proteomes" id="UP001064048">
    <property type="component" value="Chromosome 2"/>
</dbReference>
<evidence type="ECO:0000313" key="2">
    <source>
        <dbReference type="Proteomes" id="UP001064048"/>
    </source>
</evidence>
<reference evidence="1 2" key="1">
    <citation type="journal article" date="2022" name="Genome Biol. Evol.">
        <title>The Spruce Budworm Genome: Reconstructing the Evolutionary History of Antifreeze Proteins.</title>
        <authorList>
            <person name="Beliveau C."/>
            <person name="Gagne P."/>
            <person name="Picq S."/>
            <person name="Vernygora O."/>
            <person name="Keeling C.I."/>
            <person name="Pinkney K."/>
            <person name="Doucet D."/>
            <person name="Wen F."/>
            <person name="Johnston J.S."/>
            <person name="Maaroufi H."/>
            <person name="Boyle B."/>
            <person name="Laroche J."/>
            <person name="Dewar K."/>
            <person name="Juretic N."/>
            <person name="Blackburn G."/>
            <person name="Nisole A."/>
            <person name="Brunet B."/>
            <person name="Brandao M."/>
            <person name="Lumley L."/>
            <person name="Duan J."/>
            <person name="Quan G."/>
            <person name="Lucarotti C.J."/>
            <person name="Roe A.D."/>
            <person name="Sperling F.A.H."/>
            <person name="Levesque R.C."/>
            <person name="Cusson M."/>
        </authorList>
    </citation>
    <scope>NUCLEOTIDE SEQUENCE [LARGE SCALE GENOMIC DNA]</scope>
    <source>
        <strain evidence="1">Glfc:IPQL:Cfum</strain>
    </source>
</reference>
<comment type="caution">
    <text evidence="1">The sequence shown here is derived from an EMBL/GenBank/DDBJ whole genome shotgun (WGS) entry which is preliminary data.</text>
</comment>
<organism evidence="1 2">
    <name type="scientific">Choristoneura fumiferana</name>
    <name type="common">Spruce budworm moth</name>
    <name type="synonym">Archips fumiferana</name>
    <dbReference type="NCBI Taxonomy" id="7141"/>
    <lineage>
        <taxon>Eukaryota</taxon>
        <taxon>Metazoa</taxon>
        <taxon>Ecdysozoa</taxon>
        <taxon>Arthropoda</taxon>
        <taxon>Hexapoda</taxon>
        <taxon>Insecta</taxon>
        <taxon>Pterygota</taxon>
        <taxon>Neoptera</taxon>
        <taxon>Endopterygota</taxon>
        <taxon>Lepidoptera</taxon>
        <taxon>Glossata</taxon>
        <taxon>Ditrysia</taxon>
        <taxon>Tortricoidea</taxon>
        <taxon>Tortricidae</taxon>
        <taxon>Tortricinae</taxon>
        <taxon>Choristoneura</taxon>
    </lineage>
</organism>
<protein>
    <submittedName>
        <fullName evidence="1">Uncharacterized protein</fullName>
    </submittedName>
</protein>
<accession>A0ACC0KVC6</accession>
<dbReference type="EMBL" id="CM046102">
    <property type="protein sequence ID" value="KAI8440413.1"/>
    <property type="molecule type" value="Genomic_DNA"/>
</dbReference>